<dbReference type="KEGG" id="ang:An05g01670"/>
<evidence type="ECO:0000256" key="1">
    <source>
        <dbReference type="SAM" id="MobiDB-lite"/>
    </source>
</evidence>
<sequence length="311" mass="34321">MPLLVLDGPFIVGLGHDRNPPGTVEQGVSLAWDLGSPSNRRGLFPLSKLRYPVWTLDEGWVPPSNQSDTRTTFCSESLEPDIRAMEGAHSPYPRRADERVADLEERMPTWCHRVFCAGGHPMGAKDDQQLNQNNPSWRARMPEVRCRLSQITTTPYTRPEHEGNVTITSDLSIYRMLVRSVECKMNTSADSKTGADANSVESRSYGWPVSTIETKHQQQSETSVFTGASTTVIRLIPRVSAISEDLPEPSMEAQESEFARPRGPGTSRSPKLGPQYADQMAKTIANLLSVIATMEIGNSASGSLELSFTED</sequence>
<gene>
    <name evidence="2" type="ORF">An05g01670</name>
</gene>
<reference evidence="2" key="2">
    <citation type="submission" date="2025-08" db="UniProtKB">
        <authorList>
            <consortium name="RefSeq"/>
        </authorList>
    </citation>
    <scope>IDENTIFICATION</scope>
</reference>
<proteinExistence type="predicted"/>
<name>A0AAJ8E3I7_ASPNG</name>
<accession>A0AAJ8E3I7</accession>
<protein>
    <submittedName>
        <fullName evidence="2">Uncharacterized protein</fullName>
    </submittedName>
</protein>
<dbReference type="RefSeq" id="XP_059606078.1">
    <property type="nucleotide sequence ID" value="XM_059747930.1"/>
</dbReference>
<feature type="region of interest" description="Disordered" evidence="1">
    <location>
        <begin position="244"/>
        <end position="274"/>
    </location>
</feature>
<dbReference type="AlphaFoldDB" id="A0AAJ8E3I7"/>
<evidence type="ECO:0000313" key="2">
    <source>
        <dbReference type="RefSeq" id="XP_059606078.1"/>
    </source>
</evidence>
<dbReference type="GeneID" id="84591142"/>
<dbReference type="VEuPathDB" id="FungiDB:An05g01670"/>
<organism evidence="2">
    <name type="scientific">Aspergillus niger</name>
    <dbReference type="NCBI Taxonomy" id="5061"/>
    <lineage>
        <taxon>Eukaryota</taxon>
        <taxon>Fungi</taxon>
        <taxon>Dikarya</taxon>
        <taxon>Ascomycota</taxon>
        <taxon>Pezizomycotina</taxon>
        <taxon>Eurotiomycetes</taxon>
        <taxon>Eurotiomycetidae</taxon>
        <taxon>Eurotiales</taxon>
        <taxon>Aspergillaceae</taxon>
        <taxon>Aspergillus</taxon>
        <taxon>Aspergillus subgen. Circumdati</taxon>
    </lineage>
</organism>
<reference evidence="2" key="1">
    <citation type="submission" date="2025-02" db="EMBL/GenBank/DDBJ databases">
        <authorList>
            <consortium name="NCBI Genome Project"/>
        </authorList>
    </citation>
    <scope>NUCLEOTIDE SEQUENCE</scope>
</reference>